<keyword evidence="4 5" id="KW-0436">Ligase</keyword>
<dbReference type="GO" id="GO:0034028">
    <property type="term" value="F:5-(carboxyamino)imidazole ribonucleotide synthase activity"/>
    <property type="evidence" value="ECO:0007669"/>
    <property type="project" value="UniProtKB-UniRule"/>
</dbReference>
<dbReference type="PANTHER" id="PTHR11609">
    <property type="entry name" value="PURINE BIOSYNTHESIS PROTEIN 6/7, PUR6/7"/>
    <property type="match status" value="1"/>
</dbReference>
<comment type="similarity">
    <text evidence="4 5">Belongs to the PurK/PurT family.</text>
</comment>
<dbReference type="PANTHER" id="PTHR11609:SF5">
    <property type="entry name" value="PHOSPHORIBOSYLAMINOIMIDAZOLE CARBOXYLASE"/>
    <property type="match status" value="1"/>
</dbReference>
<comment type="caution">
    <text evidence="7">The sequence shown here is derived from an EMBL/GenBank/DDBJ whole genome shotgun (WGS) entry which is preliminary data.</text>
</comment>
<dbReference type="GO" id="GO:0005829">
    <property type="term" value="C:cytosol"/>
    <property type="evidence" value="ECO:0007669"/>
    <property type="project" value="TreeGrafter"/>
</dbReference>
<dbReference type="Gene3D" id="3.30.470.20">
    <property type="entry name" value="ATP-grasp fold, B domain"/>
    <property type="match status" value="1"/>
</dbReference>
<evidence type="ECO:0000259" key="6">
    <source>
        <dbReference type="PROSITE" id="PS50975"/>
    </source>
</evidence>
<dbReference type="Pfam" id="PF17769">
    <property type="entry name" value="PurK_C"/>
    <property type="match status" value="1"/>
</dbReference>
<evidence type="ECO:0000256" key="3">
    <source>
        <dbReference type="ARBA" id="ARBA00022840"/>
    </source>
</evidence>
<feature type="binding site" evidence="4">
    <location>
        <begin position="167"/>
        <end position="170"/>
    </location>
    <ligand>
        <name>ATP</name>
        <dbReference type="ChEBI" id="CHEBI:30616"/>
    </ligand>
</feature>
<evidence type="ECO:0000256" key="1">
    <source>
        <dbReference type="ARBA" id="ARBA00022741"/>
    </source>
</evidence>
<evidence type="ECO:0000256" key="5">
    <source>
        <dbReference type="RuleBase" id="RU361200"/>
    </source>
</evidence>
<name>A0A0D8FUI0_9ACTN</name>
<protein>
    <recommendedName>
        <fullName evidence="4 5">N5-carboxyaminoimidazole ribonucleotide synthase</fullName>
        <shortName evidence="4 5">N5-CAIR synthase</shortName>
        <ecNumber evidence="4 5">6.3.4.18</ecNumber>
    </recommendedName>
    <alternativeName>
        <fullName evidence="4 5">5-(carboxyamino)imidazole ribonucleotide synthetase</fullName>
    </alternativeName>
</protein>
<proteinExistence type="inferred from homology"/>
<dbReference type="Pfam" id="PF22660">
    <property type="entry name" value="RS_preATP-grasp-like"/>
    <property type="match status" value="1"/>
</dbReference>
<dbReference type="SUPFAM" id="SSF51246">
    <property type="entry name" value="Rudiment single hybrid motif"/>
    <property type="match status" value="1"/>
</dbReference>
<comment type="subunit">
    <text evidence="4 5">Homodimer.</text>
</comment>
<comment type="pathway">
    <text evidence="4 5">Purine metabolism; IMP biosynthesis via de novo pathway; 5-amino-1-(5-phospho-D-ribosyl)imidazole-4-carboxylate from 5-amino-1-(5-phospho-D-ribosyl)imidazole (N5-CAIR route): step 1/2.</text>
</comment>
<dbReference type="RefSeq" id="WP_052565981.1">
    <property type="nucleotide sequence ID" value="NZ_JQKF01000010.1"/>
</dbReference>
<dbReference type="HAMAP" id="MF_01928">
    <property type="entry name" value="PurK"/>
    <property type="match status" value="1"/>
</dbReference>
<dbReference type="GO" id="GO:0046872">
    <property type="term" value="F:metal ion binding"/>
    <property type="evidence" value="ECO:0007669"/>
    <property type="project" value="InterPro"/>
</dbReference>
<dbReference type="GO" id="GO:0005524">
    <property type="term" value="F:ATP binding"/>
    <property type="evidence" value="ECO:0007669"/>
    <property type="project" value="UniProtKB-UniRule"/>
</dbReference>
<comment type="function">
    <text evidence="4">Catalyzes the ATP-dependent conversion of 5-aminoimidazole ribonucleotide (AIR) and HCO(3)(-) to N5-carboxyaminoimidazole ribonucleotide (N5-CAIR).</text>
</comment>
<comment type="caution">
    <text evidence="4">Lacks conserved residue(s) required for the propagation of feature annotation.</text>
</comment>
<feature type="binding site" evidence="4">
    <location>
        <position position="101"/>
    </location>
    <ligand>
        <name>ATP</name>
        <dbReference type="ChEBI" id="CHEBI:30616"/>
    </ligand>
</feature>
<accession>A0A0D8FUI0</accession>
<dbReference type="UniPathway" id="UPA00074">
    <property type="reaction ID" value="UER00942"/>
</dbReference>
<dbReference type="eggNOG" id="COG0026">
    <property type="taxonomic scope" value="Bacteria"/>
</dbReference>
<comment type="catalytic activity">
    <reaction evidence="4 5">
        <text>5-amino-1-(5-phospho-beta-D-ribosyl)imidazole + hydrogencarbonate + ATP = 5-carboxyamino-1-(5-phospho-D-ribosyl)imidazole + ADP + phosphate + 2 H(+)</text>
        <dbReference type="Rhea" id="RHEA:19317"/>
        <dbReference type="ChEBI" id="CHEBI:15378"/>
        <dbReference type="ChEBI" id="CHEBI:17544"/>
        <dbReference type="ChEBI" id="CHEBI:30616"/>
        <dbReference type="ChEBI" id="CHEBI:43474"/>
        <dbReference type="ChEBI" id="CHEBI:58730"/>
        <dbReference type="ChEBI" id="CHEBI:137981"/>
        <dbReference type="ChEBI" id="CHEBI:456216"/>
        <dbReference type="EC" id="6.3.4.18"/>
    </reaction>
</comment>
<feature type="binding site" evidence="4">
    <location>
        <position position="175"/>
    </location>
    <ligand>
        <name>ATP</name>
        <dbReference type="ChEBI" id="CHEBI:30616"/>
    </ligand>
</feature>
<dbReference type="NCBIfam" id="NF004679">
    <property type="entry name" value="PRK06019.1-5"/>
    <property type="match status" value="1"/>
</dbReference>
<feature type="binding site" evidence="4">
    <location>
        <position position="134"/>
    </location>
    <ligand>
        <name>ATP</name>
        <dbReference type="ChEBI" id="CHEBI:30616"/>
    </ligand>
</feature>
<feature type="binding site" evidence="4">
    <location>
        <begin position="251"/>
        <end position="252"/>
    </location>
    <ligand>
        <name>ATP</name>
        <dbReference type="ChEBI" id="CHEBI:30616"/>
    </ligand>
</feature>
<dbReference type="Proteomes" id="UP000032336">
    <property type="component" value="Unassembled WGS sequence"/>
</dbReference>
<dbReference type="GeneID" id="78372724"/>
<evidence type="ECO:0000256" key="2">
    <source>
        <dbReference type="ARBA" id="ARBA00022755"/>
    </source>
</evidence>
<dbReference type="NCBIfam" id="TIGR01161">
    <property type="entry name" value="purK"/>
    <property type="match status" value="1"/>
</dbReference>
<dbReference type="InterPro" id="IPR016185">
    <property type="entry name" value="PreATP-grasp_dom_sf"/>
</dbReference>
<dbReference type="GO" id="GO:0004638">
    <property type="term" value="F:phosphoribosylaminoimidazole carboxylase activity"/>
    <property type="evidence" value="ECO:0007669"/>
    <property type="project" value="InterPro"/>
</dbReference>
<dbReference type="InterPro" id="IPR054350">
    <property type="entry name" value="PurT/PurK_preATP-grasp"/>
</dbReference>
<keyword evidence="8" id="KW-1185">Reference proteome</keyword>
<dbReference type="EMBL" id="JXUW01000012">
    <property type="protein sequence ID" value="KJE76756.1"/>
    <property type="molecule type" value="Genomic_DNA"/>
</dbReference>
<dbReference type="SUPFAM" id="SSF52440">
    <property type="entry name" value="PreATP-grasp domain"/>
    <property type="match status" value="1"/>
</dbReference>
<dbReference type="GO" id="GO:0006189">
    <property type="term" value="P:'de novo' IMP biosynthetic process"/>
    <property type="evidence" value="ECO:0007669"/>
    <property type="project" value="UniProtKB-UniRule"/>
</dbReference>
<dbReference type="STRING" id="1121877.FEAC_15430"/>
<dbReference type="SUPFAM" id="SSF56059">
    <property type="entry name" value="Glutathione synthetase ATP-binding domain-like"/>
    <property type="match status" value="1"/>
</dbReference>
<dbReference type="Gene3D" id="3.30.1490.20">
    <property type="entry name" value="ATP-grasp fold, A domain"/>
    <property type="match status" value="1"/>
</dbReference>
<dbReference type="Gene3D" id="3.40.50.20">
    <property type="match status" value="1"/>
</dbReference>
<evidence type="ECO:0000256" key="4">
    <source>
        <dbReference type="HAMAP-Rule" id="MF_01928"/>
    </source>
</evidence>
<gene>
    <name evidence="4 5 7" type="primary">purK</name>
    <name evidence="7" type="ORF">FEAC_15430</name>
</gene>
<dbReference type="AlphaFoldDB" id="A0A0D8FUI0"/>
<reference evidence="7 8" key="1">
    <citation type="submission" date="2015-01" db="EMBL/GenBank/DDBJ databases">
        <title>Draft genome of the acidophilic iron oxidizer Ferrimicrobium acidiphilum strain T23.</title>
        <authorList>
            <person name="Poehlein A."/>
            <person name="Eisen S."/>
            <person name="Schloemann M."/>
            <person name="Johnson B.D."/>
            <person name="Daniel R."/>
            <person name="Muehling M."/>
        </authorList>
    </citation>
    <scope>NUCLEOTIDE SEQUENCE [LARGE SCALE GENOMIC DNA]</scope>
    <source>
        <strain evidence="7 8">T23</strain>
    </source>
</reference>
<keyword evidence="1 4" id="KW-0547">Nucleotide-binding</keyword>
<sequence>MSARIGVIGGGQLARMLFNEALNLDIDISFLVRPTDEGILGRAAQVQVGELDIESLLRFSETVDVITFEHELTPISVLKELEDRGVRLLPSSGTMEVAANKLAQRELFAKLKLAVPRFAKLNADTVFEFPCIAKAITGGYDGRGVRWINDPSELTPLIESETPWLLEELLDVDREISVITVSTPDGEIATYSPVRTIQRDGICVEVQWPSGVAADLEERAQATATAIARELGSVGVLAVEFFVVAGKLYINEIAPRVHNSGHLTIEAASTSQFENHLRAVAGLPLGPTEFTAPAAMINLIGELGPIEEYQPFPRTRLHLYGKEGRPGRKVGHITATATSAAGASQLAHRARERIINHE</sequence>
<evidence type="ECO:0000313" key="8">
    <source>
        <dbReference type="Proteomes" id="UP000032336"/>
    </source>
</evidence>
<organism evidence="7 8">
    <name type="scientific">Ferrimicrobium acidiphilum DSM 19497</name>
    <dbReference type="NCBI Taxonomy" id="1121877"/>
    <lineage>
        <taxon>Bacteria</taxon>
        <taxon>Bacillati</taxon>
        <taxon>Actinomycetota</taxon>
        <taxon>Acidimicrobiia</taxon>
        <taxon>Acidimicrobiales</taxon>
        <taxon>Acidimicrobiaceae</taxon>
        <taxon>Ferrimicrobium</taxon>
    </lineage>
</organism>
<dbReference type="InterPro" id="IPR003135">
    <property type="entry name" value="ATP-grasp_carboxylate-amine"/>
</dbReference>
<dbReference type="InterPro" id="IPR005875">
    <property type="entry name" value="PurK"/>
</dbReference>
<dbReference type="InterPro" id="IPR011054">
    <property type="entry name" value="Rudment_hybrid_motif"/>
</dbReference>
<comment type="function">
    <text evidence="5">Catalyzes the ATP-dependent conversion of 5-aminoimidazole ribonucleotide (AIR) and HCO(3)- to N5-carboxyaminoimidazole ribonucleotide (N5-CAIR).</text>
</comment>
<keyword evidence="3 4" id="KW-0067">ATP-binding</keyword>
<dbReference type="InterPro" id="IPR040686">
    <property type="entry name" value="PurK_C"/>
</dbReference>
<feature type="domain" description="ATP-grasp" evidence="6">
    <location>
        <begin position="105"/>
        <end position="281"/>
    </location>
</feature>
<dbReference type="PROSITE" id="PS50975">
    <property type="entry name" value="ATP_GRASP"/>
    <property type="match status" value="1"/>
</dbReference>
<dbReference type="PATRIC" id="fig|1121877.4.peg.1710"/>
<dbReference type="InterPro" id="IPR011761">
    <property type="entry name" value="ATP-grasp"/>
</dbReference>
<dbReference type="Pfam" id="PF02222">
    <property type="entry name" value="ATP-grasp"/>
    <property type="match status" value="1"/>
</dbReference>
<keyword evidence="2 4" id="KW-0658">Purine biosynthesis</keyword>
<dbReference type="OrthoDB" id="9804625at2"/>
<evidence type="ECO:0000313" key="7">
    <source>
        <dbReference type="EMBL" id="KJE76756.1"/>
    </source>
</evidence>
<dbReference type="EC" id="6.3.4.18" evidence="4 5"/>
<dbReference type="InterPro" id="IPR013815">
    <property type="entry name" value="ATP_grasp_subdomain_1"/>
</dbReference>